<dbReference type="InterPro" id="IPR007110">
    <property type="entry name" value="Ig-like_dom"/>
</dbReference>
<evidence type="ECO:0000259" key="2">
    <source>
        <dbReference type="PROSITE" id="PS50835"/>
    </source>
</evidence>
<dbReference type="EMBL" id="VWPS01002284">
    <property type="protein sequence ID" value="NXF00404.1"/>
    <property type="molecule type" value="Genomic_DNA"/>
</dbReference>
<sequence>EVPDSGRRTLRDGALVLSRLEPNDSVVAQCEAHNDHGRLLANAFVYVVGASPPPGTPQKSASPSSFPPHTPGASPRQPLPWQQRPRGLTPGMEPALQDERSFGYTNGTLRLGPAARGDRGAFTCRAHNGHSNATIVAHLDVRGEE</sequence>
<dbReference type="InterPro" id="IPR013783">
    <property type="entry name" value="Ig-like_fold"/>
</dbReference>
<gene>
    <name evidence="3" type="primary">Ngca</name>
    <name evidence="3" type="ORF">MENNOV_R15527</name>
</gene>
<dbReference type="Gene3D" id="2.60.40.10">
    <property type="entry name" value="Immunoglobulins"/>
    <property type="match status" value="1"/>
</dbReference>
<dbReference type="SUPFAM" id="SSF48726">
    <property type="entry name" value="Immunoglobulin"/>
    <property type="match status" value="1"/>
</dbReference>
<dbReference type="PROSITE" id="PS50835">
    <property type="entry name" value="IG_LIKE"/>
    <property type="match status" value="1"/>
</dbReference>
<evidence type="ECO:0000256" key="1">
    <source>
        <dbReference type="SAM" id="MobiDB-lite"/>
    </source>
</evidence>
<accession>A0AA97NB47</accession>
<feature type="compositionally biased region" description="Low complexity" evidence="1">
    <location>
        <begin position="75"/>
        <end position="86"/>
    </location>
</feature>
<evidence type="ECO:0000313" key="4">
    <source>
        <dbReference type="Proteomes" id="UP000521578"/>
    </source>
</evidence>
<protein>
    <submittedName>
        <fullName evidence="3">NGCA protein</fullName>
    </submittedName>
</protein>
<comment type="caution">
    <text evidence="3">The sequence shown here is derived from an EMBL/GenBank/DDBJ whole genome shotgun (WGS) entry which is preliminary data.</text>
</comment>
<feature type="domain" description="Ig-like" evidence="2">
    <location>
        <begin position="3"/>
        <end position="140"/>
    </location>
</feature>
<feature type="non-terminal residue" evidence="3">
    <location>
        <position position="145"/>
    </location>
</feature>
<feature type="region of interest" description="Disordered" evidence="1">
    <location>
        <begin position="49"/>
        <end position="107"/>
    </location>
</feature>
<keyword evidence="4" id="KW-1185">Reference proteome</keyword>
<dbReference type="AlphaFoldDB" id="A0AA97NB47"/>
<reference evidence="3" key="1">
    <citation type="submission" date="2022-12" db="EMBL/GenBank/DDBJ databases">
        <title>Bird 10,000 Genomes (B10K) Project - Family phase.</title>
        <authorList>
            <person name="Zhang G."/>
        </authorList>
    </citation>
    <scope>NUCLEOTIDE SEQUENCE</scope>
    <source>
        <strain evidence="3">B10K-CU-030-46</strain>
        <tissue evidence="3">Muscle</tissue>
    </source>
</reference>
<feature type="non-terminal residue" evidence="3">
    <location>
        <position position="1"/>
    </location>
</feature>
<evidence type="ECO:0000313" key="3">
    <source>
        <dbReference type="EMBL" id="NXF00404.1"/>
    </source>
</evidence>
<dbReference type="InterPro" id="IPR036179">
    <property type="entry name" value="Ig-like_dom_sf"/>
</dbReference>
<name>A0AA97NB47_9PASS</name>
<proteinExistence type="predicted"/>
<organism evidence="3">
    <name type="scientific">Menura novaehollandiae</name>
    <name type="common">superb lyrebird</name>
    <dbReference type="NCBI Taxonomy" id="47692"/>
    <lineage>
        <taxon>Eukaryota</taxon>
        <taxon>Metazoa</taxon>
        <taxon>Chordata</taxon>
        <taxon>Craniata</taxon>
        <taxon>Vertebrata</taxon>
        <taxon>Euteleostomi</taxon>
        <taxon>Archelosauria</taxon>
        <taxon>Archosauria</taxon>
        <taxon>Dinosauria</taxon>
        <taxon>Saurischia</taxon>
        <taxon>Theropoda</taxon>
        <taxon>Coelurosauria</taxon>
        <taxon>Aves</taxon>
        <taxon>Neognathae</taxon>
        <taxon>Neoaves</taxon>
        <taxon>Telluraves</taxon>
        <taxon>Australaves</taxon>
        <taxon>Passeriformes</taxon>
        <taxon>Menuridae</taxon>
        <taxon>Menura</taxon>
    </lineage>
</organism>
<dbReference type="Proteomes" id="UP000521578">
    <property type="component" value="Unassembled WGS sequence"/>
</dbReference>